<dbReference type="Gene3D" id="1.10.10.10">
    <property type="entry name" value="Winged helix-like DNA-binding domain superfamily/Winged helix DNA-binding domain"/>
    <property type="match status" value="1"/>
</dbReference>
<dbReference type="STRING" id="1111728.GCA_000427805_04957"/>
<reference evidence="8" key="2">
    <citation type="submission" date="2017-09" db="EMBL/GenBank/DDBJ databases">
        <title>FDA dAtabase for Regulatory Grade micrObial Sequences (FDA-ARGOS): Supporting development and validation of Infectious Disease Dx tests.</title>
        <authorList>
            <person name="Minogue T."/>
            <person name="Wolcott M."/>
            <person name="Wasieloski L."/>
            <person name="Aguilar W."/>
            <person name="Moore D."/>
            <person name="Tallon L."/>
            <person name="Sadzewicz L."/>
            <person name="Ott S."/>
            <person name="Zhao X."/>
            <person name="Nagaraj S."/>
            <person name="Vavikolanu K."/>
            <person name="Aluvathingal J."/>
            <person name="Nadendla S."/>
            <person name="Sichtig H."/>
        </authorList>
    </citation>
    <scope>NUCLEOTIDE SEQUENCE [LARGE SCALE GENOMIC DNA]</scope>
    <source>
        <strain evidence="8">FDAARGOS_387</strain>
    </source>
</reference>
<evidence type="ECO:0000256" key="3">
    <source>
        <dbReference type="ARBA" id="ARBA00023125"/>
    </source>
</evidence>
<evidence type="ECO:0000313" key="7">
    <source>
        <dbReference type="EMBL" id="VFS45408.1"/>
    </source>
</evidence>
<sequence length="327" mass="36874">MRKVENIPLDTELLGLFQALSETQSLTLAANRQGMSQAGASRALSKLRTIFNDNLFNKSGYGMQSTSRAKALAPRVIAILHELERLTEPDEFKPAGLTRTLYIGAVDNGVFSILSCVLKELFRQAPNARLEILPIGDDLCSNLKYGRMDLAIFPLLTMPPDFHEINLFETTYACVVRKGHPLSHYADKGQAPTFEEINQYRRMQITVHDGKQEQGYAIDEGAYAHPLAQDIAMSVPYFLAAPFILAETDFVLTLPRQTALRFAELAQLVVLPYPCDSTSFHTRLIWHHRVHYDPAIQWLRGLFTQCAEKMAEKHKQQLDRETAVALE</sequence>
<dbReference type="OrthoDB" id="8557381at2"/>
<name>A0A2C6C7V2_9GAMM</name>
<organism evidence="6 8">
    <name type="scientific">Budvicia aquatica</name>
    <dbReference type="NCBI Taxonomy" id="82979"/>
    <lineage>
        <taxon>Bacteria</taxon>
        <taxon>Pseudomonadati</taxon>
        <taxon>Pseudomonadota</taxon>
        <taxon>Gammaproteobacteria</taxon>
        <taxon>Enterobacterales</taxon>
        <taxon>Budviciaceae</taxon>
        <taxon>Budvicia</taxon>
    </lineage>
</organism>
<dbReference type="SUPFAM" id="SSF46785">
    <property type="entry name" value="Winged helix' DNA-binding domain"/>
    <property type="match status" value="1"/>
</dbReference>
<dbReference type="InterPro" id="IPR036390">
    <property type="entry name" value="WH_DNA-bd_sf"/>
</dbReference>
<dbReference type="GO" id="GO:0003700">
    <property type="term" value="F:DNA-binding transcription factor activity"/>
    <property type="evidence" value="ECO:0007669"/>
    <property type="project" value="InterPro"/>
</dbReference>
<dbReference type="AlphaFoldDB" id="A0A2C6C7V2"/>
<evidence type="ECO:0000259" key="5">
    <source>
        <dbReference type="PROSITE" id="PS50931"/>
    </source>
</evidence>
<dbReference type="Pfam" id="PF03466">
    <property type="entry name" value="LysR_substrate"/>
    <property type="match status" value="1"/>
</dbReference>
<evidence type="ECO:0000313" key="9">
    <source>
        <dbReference type="Proteomes" id="UP000373449"/>
    </source>
</evidence>
<protein>
    <submittedName>
        <fullName evidence="6">LysR family transcriptional regulator</fullName>
    </submittedName>
    <submittedName>
        <fullName evidence="7">Nodulation protein D 2</fullName>
    </submittedName>
</protein>
<dbReference type="InterPro" id="IPR000847">
    <property type="entry name" value="LysR_HTH_N"/>
</dbReference>
<dbReference type="PROSITE" id="PS50931">
    <property type="entry name" value="HTH_LYSR"/>
    <property type="match status" value="1"/>
</dbReference>
<dbReference type="EMBL" id="CAADJA010000002">
    <property type="protein sequence ID" value="VFS45408.1"/>
    <property type="molecule type" value="Genomic_DNA"/>
</dbReference>
<dbReference type="PANTHER" id="PTHR30118:SF15">
    <property type="entry name" value="TRANSCRIPTIONAL REGULATORY PROTEIN"/>
    <property type="match status" value="1"/>
</dbReference>
<proteinExistence type="inferred from homology"/>
<keyword evidence="3" id="KW-0238">DNA-binding</keyword>
<evidence type="ECO:0000256" key="1">
    <source>
        <dbReference type="ARBA" id="ARBA00009437"/>
    </source>
</evidence>
<dbReference type="PANTHER" id="PTHR30118">
    <property type="entry name" value="HTH-TYPE TRANSCRIPTIONAL REGULATOR LEUO-RELATED"/>
    <property type="match status" value="1"/>
</dbReference>
<dbReference type="RefSeq" id="WP_051323603.1">
    <property type="nucleotide sequence ID" value="NZ_CAADJA010000002.1"/>
</dbReference>
<evidence type="ECO:0000313" key="8">
    <source>
        <dbReference type="Proteomes" id="UP000224974"/>
    </source>
</evidence>
<dbReference type="InterPro" id="IPR036388">
    <property type="entry name" value="WH-like_DNA-bd_sf"/>
</dbReference>
<dbReference type="Pfam" id="PF00126">
    <property type="entry name" value="HTH_1"/>
    <property type="match status" value="1"/>
</dbReference>
<dbReference type="SUPFAM" id="SSF53850">
    <property type="entry name" value="Periplasmic binding protein-like II"/>
    <property type="match status" value="1"/>
</dbReference>
<dbReference type="InterPro" id="IPR005119">
    <property type="entry name" value="LysR_subst-bd"/>
</dbReference>
<dbReference type="InterPro" id="IPR050389">
    <property type="entry name" value="LysR-type_TF"/>
</dbReference>
<comment type="similarity">
    <text evidence="1">Belongs to the LysR transcriptional regulatory family.</text>
</comment>
<accession>A0A2C6C7V2</accession>
<dbReference type="Proteomes" id="UP000224974">
    <property type="component" value="Unassembled WGS sequence"/>
</dbReference>
<feature type="domain" description="HTH lysR-type" evidence="5">
    <location>
        <begin position="9"/>
        <end position="66"/>
    </location>
</feature>
<keyword evidence="2" id="KW-0805">Transcription regulation</keyword>
<keyword evidence="4" id="KW-0804">Transcription</keyword>
<dbReference type="EMBL" id="PDDX01000001">
    <property type="protein sequence ID" value="PHI32410.1"/>
    <property type="molecule type" value="Genomic_DNA"/>
</dbReference>
<reference evidence="7 9" key="3">
    <citation type="submission" date="2019-03" db="EMBL/GenBank/DDBJ databases">
        <authorList>
            <consortium name="Pathogen Informatics"/>
        </authorList>
    </citation>
    <scope>NUCLEOTIDE SEQUENCE [LARGE SCALE GENOMIC DNA]</scope>
    <source>
        <strain evidence="7 9">NCTC12282</strain>
    </source>
</reference>
<evidence type="ECO:0000313" key="6">
    <source>
        <dbReference type="EMBL" id="PHI32410.1"/>
    </source>
</evidence>
<dbReference type="InterPro" id="IPR037402">
    <property type="entry name" value="YidZ_PBP2"/>
</dbReference>
<dbReference type="Gene3D" id="3.40.190.10">
    <property type="entry name" value="Periplasmic binding protein-like II"/>
    <property type="match status" value="2"/>
</dbReference>
<keyword evidence="8" id="KW-1185">Reference proteome</keyword>
<gene>
    <name evidence="7" type="primary">nodD2</name>
    <name evidence="6" type="ORF">CRN84_25415</name>
    <name evidence="7" type="ORF">NCTC12282_00285</name>
</gene>
<dbReference type="GO" id="GO:0003677">
    <property type="term" value="F:DNA binding"/>
    <property type="evidence" value="ECO:0007669"/>
    <property type="project" value="UniProtKB-KW"/>
</dbReference>
<evidence type="ECO:0000256" key="4">
    <source>
        <dbReference type="ARBA" id="ARBA00023163"/>
    </source>
</evidence>
<dbReference type="Proteomes" id="UP000373449">
    <property type="component" value="Unassembled WGS sequence"/>
</dbReference>
<evidence type="ECO:0000256" key="2">
    <source>
        <dbReference type="ARBA" id="ARBA00023015"/>
    </source>
</evidence>
<dbReference type="CDD" id="cd08417">
    <property type="entry name" value="PBP2_Nitroaromatics_like"/>
    <property type="match status" value="1"/>
</dbReference>
<reference evidence="6" key="1">
    <citation type="submission" date="2017-09" db="EMBL/GenBank/DDBJ databases">
        <title>FDA dAtabase for Regulatory Grade micrObial Sequences (FDA-ARGOS): Supporting development and validation of Infectious Disease Dx tests.</title>
        <authorList>
            <person name="Minogue T."/>
            <person name="Wolcott M."/>
            <person name="Wasieloski L."/>
            <person name="Aguilar W."/>
            <person name="Moore D."/>
            <person name="Tallon L.J."/>
            <person name="Sadzewicz L."/>
            <person name="Ott S."/>
            <person name="Zhao X."/>
            <person name="Nagaraj S."/>
            <person name="Vavikolanu K."/>
            <person name="Aluvathingal J."/>
            <person name="Nadendla S."/>
            <person name="Sichtig H."/>
        </authorList>
    </citation>
    <scope>NUCLEOTIDE SEQUENCE</scope>
    <source>
        <strain evidence="6">FDAARGOS_387</strain>
    </source>
</reference>